<dbReference type="InterPro" id="IPR036397">
    <property type="entry name" value="RNaseH_sf"/>
</dbReference>
<comment type="caution">
    <text evidence="3">The sequence shown here is derived from an EMBL/GenBank/DDBJ whole genome shotgun (WGS) entry which is preliminary data.</text>
</comment>
<feature type="region of interest" description="Disordered" evidence="1">
    <location>
        <begin position="176"/>
        <end position="261"/>
    </location>
</feature>
<evidence type="ECO:0000313" key="3">
    <source>
        <dbReference type="EMBL" id="KAG2206871.1"/>
    </source>
</evidence>
<dbReference type="GO" id="GO:0006313">
    <property type="term" value="P:DNA transposition"/>
    <property type="evidence" value="ECO:0007669"/>
    <property type="project" value="InterPro"/>
</dbReference>
<gene>
    <name evidence="3" type="ORF">INT47_007628</name>
</gene>
<dbReference type="SUPFAM" id="SSF46689">
    <property type="entry name" value="Homeodomain-like"/>
    <property type="match status" value="1"/>
</dbReference>
<dbReference type="InterPro" id="IPR002514">
    <property type="entry name" value="Transposase_8"/>
</dbReference>
<feature type="domain" description="Tc1-like transposase DDE" evidence="2">
    <location>
        <begin position="454"/>
        <end position="555"/>
    </location>
</feature>
<dbReference type="InterPro" id="IPR009057">
    <property type="entry name" value="Homeodomain-like_sf"/>
</dbReference>
<dbReference type="InterPro" id="IPR038717">
    <property type="entry name" value="Tc1-like_DDE_dom"/>
</dbReference>
<evidence type="ECO:0000313" key="4">
    <source>
        <dbReference type="Proteomes" id="UP000603453"/>
    </source>
</evidence>
<sequence>MPSKPKARKCFCGWKGLFKKGRKGNQINQKATIVPKSNKVIRVPSSIRSPVQTQTSTGCFQQCPDTKPNNNKQKVLSQFKNWQGIYIDSVKFNRAQTSVMKYDMDCNFVCLNSNSELRRCFNNWQGIYLGFMDLNPNDEAVSFKDSLDFDSNKKSFEKKPSFTLTVEHVFRNSDTRSQTFESSMQTEPDISTPQIDQDTINPDTKSKPHSDQDITQDTSKYHKTKHHIATNTERDQQQQQHNKRDPRHSKMNSSIPLKKEQDTTAIERHLESLQQQEKEKLYTDDYKAALVSLVLDKKISVAQVANNADVPHSTLLNWVNLAREKICAQPSFFKLEHKQYLIDFIDENPTAVLNEALESLAQKFPGLNAKKTHIQEFMKNECNIKVLKTDVPNRKEIKMNLQNRIQWVNQWSHTDLDYMKNCVFIECPRLDVVMKSGGLPYKKSGLNVTPRYFFVAVSAVGIVETCMFHPGIKREDPYVEFLNAILDKMDRSDELEGSYVVMNNMHDWLLDDLEKIVVDRGYQCAYLPPYCSDLNPITKFWTSVKYGINRHYLLDGETIAHRINQSKANVLQSEIEGFIQHSKKYFTGHLNKPNA</sequence>
<evidence type="ECO:0000256" key="1">
    <source>
        <dbReference type="SAM" id="MobiDB-lite"/>
    </source>
</evidence>
<name>A0A8H7V1Q1_9FUNG</name>
<dbReference type="Proteomes" id="UP000603453">
    <property type="component" value="Unassembled WGS sequence"/>
</dbReference>
<organism evidence="3 4">
    <name type="scientific">Mucor saturninus</name>
    <dbReference type="NCBI Taxonomy" id="64648"/>
    <lineage>
        <taxon>Eukaryota</taxon>
        <taxon>Fungi</taxon>
        <taxon>Fungi incertae sedis</taxon>
        <taxon>Mucoromycota</taxon>
        <taxon>Mucoromycotina</taxon>
        <taxon>Mucoromycetes</taxon>
        <taxon>Mucorales</taxon>
        <taxon>Mucorineae</taxon>
        <taxon>Mucoraceae</taxon>
        <taxon>Mucor</taxon>
    </lineage>
</organism>
<protein>
    <recommendedName>
        <fullName evidence="2">Tc1-like transposase DDE domain-containing protein</fullName>
    </recommendedName>
</protein>
<evidence type="ECO:0000259" key="2">
    <source>
        <dbReference type="Pfam" id="PF13358"/>
    </source>
</evidence>
<proteinExistence type="predicted"/>
<keyword evidence="4" id="KW-1185">Reference proteome</keyword>
<dbReference type="GO" id="GO:0004803">
    <property type="term" value="F:transposase activity"/>
    <property type="evidence" value="ECO:0007669"/>
    <property type="project" value="InterPro"/>
</dbReference>
<dbReference type="AlphaFoldDB" id="A0A8H7V1Q1"/>
<reference evidence="3" key="1">
    <citation type="submission" date="2020-12" db="EMBL/GenBank/DDBJ databases">
        <title>Metabolic potential, ecology and presence of endohyphal bacteria is reflected in genomic diversity of Mucoromycotina.</title>
        <authorList>
            <person name="Muszewska A."/>
            <person name="Okrasinska A."/>
            <person name="Steczkiewicz K."/>
            <person name="Drgas O."/>
            <person name="Orlowska M."/>
            <person name="Perlinska-Lenart U."/>
            <person name="Aleksandrzak-Piekarczyk T."/>
            <person name="Szatraj K."/>
            <person name="Zielenkiewicz U."/>
            <person name="Pilsyk S."/>
            <person name="Malc E."/>
            <person name="Mieczkowski P."/>
            <person name="Kruszewska J.S."/>
            <person name="Biernat P."/>
            <person name="Pawlowska J."/>
        </authorList>
    </citation>
    <scope>NUCLEOTIDE SEQUENCE</scope>
    <source>
        <strain evidence="3">WA0000017839</strain>
    </source>
</reference>
<accession>A0A8H7V1Q1</accession>
<dbReference type="EMBL" id="JAEPRD010000028">
    <property type="protein sequence ID" value="KAG2206871.1"/>
    <property type="molecule type" value="Genomic_DNA"/>
</dbReference>
<dbReference type="Pfam" id="PF13358">
    <property type="entry name" value="DDE_3"/>
    <property type="match status" value="1"/>
</dbReference>
<dbReference type="Gene3D" id="3.30.420.10">
    <property type="entry name" value="Ribonuclease H-like superfamily/Ribonuclease H"/>
    <property type="match status" value="1"/>
</dbReference>
<dbReference type="Pfam" id="PF01527">
    <property type="entry name" value="HTH_Tnp_1"/>
    <property type="match status" value="1"/>
</dbReference>
<dbReference type="GO" id="GO:0003677">
    <property type="term" value="F:DNA binding"/>
    <property type="evidence" value="ECO:0007669"/>
    <property type="project" value="InterPro"/>
</dbReference>
<dbReference type="OrthoDB" id="2262243at2759"/>
<feature type="compositionally biased region" description="Polar residues" evidence="1">
    <location>
        <begin position="176"/>
        <end position="203"/>
    </location>
</feature>